<proteinExistence type="predicted"/>
<name>A0A6J5SW32_9CAUD</name>
<evidence type="ECO:0000313" key="1">
    <source>
        <dbReference type="EMBL" id="CAB4219430.1"/>
    </source>
</evidence>
<reference evidence="1" key="1">
    <citation type="submission" date="2020-05" db="EMBL/GenBank/DDBJ databases">
        <authorList>
            <person name="Chiriac C."/>
            <person name="Salcher M."/>
            <person name="Ghai R."/>
            <person name="Kavagutti S V."/>
        </authorList>
    </citation>
    <scope>NUCLEOTIDE SEQUENCE</scope>
</reference>
<gene>
    <name evidence="1" type="ORF">UFOVP1619_31</name>
</gene>
<sequence length="71" mass="7495">MTNQERAAFEAASAAHDLADKIAERLTLHTAVRDWSPEARAADNAARATLAAKIAAADALNRASNPRRVAA</sequence>
<dbReference type="EMBL" id="LR797479">
    <property type="protein sequence ID" value="CAB4219430.1"/>
    <property type="molecule type" value="Genomic_DNA"/>
</dbReference>
<accession>A0A6J5SW32</accession>
<organism evidence="1">
    <name type="scientific">uncultured Caudovirales phage</name>
    <dbReference type="NCBI Taxonomy" id="2100421"/>
    <lineage>
        <taxon>Viruses</taxon>
        <taxon>Duplodnaviria</taxon>
        <taxon>Heunggongvirae</taxon>
        <taxon>Uroviricota</taxon>
        <taxon>Caudoviricetes</taxon>
        <taxon>Peduoviridae</taxon>
        <taxon>Maltschvirus</taxon>
        <taxon>Maltschvirus maltsch</taxon>
    </lineage>
</organism>
<protein>
    <submittedName>
        <fullName evidence="1">Uncharacterized protein</fullName>
    </submittedName>
</protein>